<dbReference type="AlphaFoldDB" id="A0A0N5CKZ2"/>
<gene>
    <name evidence="2" type="ORF">TCLT_LOCUS762</name>
</gene>
<proteinExistence type="predicted"/>
<dbReference type="Proteomes" id="UP000276776">
    <property type="component" value="Unassembled WGS sequence"/>
</dbReference>
<organism evidence="4">
    <name type="scientific">Thelazia callipaeda</name>
    <name type="common">Oriental eyeworm</name>
    <name type="synonym">Parasitic nematode</name>
    <dbReference type="NCBI Taxonomy" id="103827"/>
    <lineage>
        <taxon>Eukaryota</taxon>
        <taxon>Metazoa</taxon>
        <taxon>Ecdysozoa</taxon>
        <taxon>Nematoda</taxon>
        <taxon>Chromadorea</taxon>
        <taxon>Rhabditida</taxon>
        <taxon>Spirurina</taxon>
        <taxon>Spiruromorpha</taxon>
        <taxon>Thelazioidea</taxon>
        <taxon>Thelaziidae</taxon>
        <taxon>Thelazia</taxon>
    </lineage>
</organism>
<evidence type="ECO:0000256" key="1">
    <source>
        <dbReference type="SAM" id="MobiDB-lite"/>
    </source>
</evidence>
<sequence>MCSKGWNGGTDIPLRYVFESHDQTVIKIGVKNEDVNTRITFENYDSEIKERNAKEENEISVARVRSMLPEETFTIKSQTPTGLYERVDQVEVLTHRISRLTDILKEAEYRPSVEKISEQLRIVQHTNEKDSKILRETLTSKISTEITNVNDLKRTIPARTEEIHSTYLYPEITGQSRSSKLNDPEVPEQNADEGQPQKRDIKQDQSTSLQTQYNIENGREYLKELEEVAIDIVEMEESKKISYVRALSKPKPLSREKEMAIIQVMEIPEIHEDTTNSGRPDEANIQISEHVSDNSFNHKHVQNQWNEKTLVSKMITLYETKLENEGKSASEKDESEISASSITTESNMKPYHTDTDSHRDISIEMRKLEHAASPHYEKKVKVGITAVETEIELPVEIHDKHETGDIHVLNSDNTEELTPHRQIVFGKNVTIGPELSFNEACISKQIDHSEHLLAEGKLIVSETIERDHDAQPYVGMQAFEDTAVSEADTSFEVKERDVTAAVADHEKQIIDGVSVDQTELEQPVEIHEELRK</sequence>
<feature type="region of interest" description="Disordered" evidence="1">
    <location>
        <begin position="169"/>
        <end position="208"/>
    </location>
</feature>
<reference evidence="4" key="1">
    <citation type="submission" date="2017-02" db="UniProtKB">
        <authorList>
            <consortium name="WormBaseParasite"/>
        </authorList>
    </citation>
    <scope>IDENTIFICATION</scope>
</reference>
<accession>A0A0N5CKZ2</accession>
<keyword evidence="3" id="KW-1185">Reference proteome</keyword>
<protein>
    <submittedName>
        <fullName evidence="4">Titin</fullName>
    </submittedName>
</protein>
<name>A0A0N5CKZ2_THECL</name>
<dbReference type="WBParaSite" id="TCLT_0000076101-mRNA-1">
    <property type="protein sequence ID" value="TCLT_0000076101-mRNA-1"/>
    <property type="gene ID" value="TCLT_0000076101"/>
</dbReference>
<evidence type="ECO:0000313" key="2">
    <source>
        <dbReference type="EMBL" id="VDM95856.1"/>
    </source>
</evidence>
<reference evidence="2 3" key="2">
    <citation type="submission" date="2018-11" db="EMBL/GenBank/DDBJ databases">
        <authorList>
            <consortium name="Pathogen Informatics"/>
        </authorList>
    </citation>
    <scope>NUCLEOTIDE SEQUENCE [LARGE SCALE GENOMIC DNA]</scope>
</reference>
<evidence type="ECO:0000313" key="3">
    <source>
        <dbReference type="Proteomes" id="UP000276776"/>
    </source>
</evidence>
<dbReference type="EMBL" id="UYYF01000065">
    <property type="protein sequence ID" value="VDM95856.1"/>
    <property type="molecule type" value="Genomic_DNA"/>
</dbReference>
<evidence type="ECO:0000313" key="4">
    <source>
        <dbReference type="WBParaSite" id="TCLT_0000076101-mRNA-1"/>
    </source>
</evidence>